<evidence type="ECO:0000256" key="1">
    <source>
        <dbReference type="ARBA" id="ARBA00006432"/>
    </source>
</evidence>
<name>A0AA38S614_9PEZI</name>
<dbReference type="GO" id="GO:0035336">
    <property type="term" value="P:long-chain fatty-acyl-CoA metabolic process"/>
    <property type="evidence" value="ECO:0007669"/>
    <property type="project" value="TreeGrafter"/>
</dbReference>
<keyword evidence="7" id="KW-1185">Reference proteome</keyword>
<keyword evidence="3" id="KW-0547">Nucleotide-binding</keyword>
<dbReference type="PANTHER" id="PTHR43272">
    <property type="entry name" value="LONG-CHAIN-FATTY-ACID--COA LIGASE"/>
    <property type="match status" value="1"/>
</dbReference>
<dbReference type="PANTHER" id="PTHR43272:SF83">
    <property type="entry name" value="ACYL-COA SYNTHETASE LONG-CHAIN, ISOFORM J"/>
    <property type="match status" value="1"/>
</dbReference>
<evidence type="ECO:0000313" key="6">
    <source>
        <dbReference type="EMBL" id="KAJ9151314.1"/>
    </source>
</evidence>
<dbReference type="Gene3D" id="3.40.50.12780">
    <property type="entry name" value="N-terminal domain of ligase-like"/>
    <property type="match status" value="1"/>
</dbReference>
<keyword evidence="2" id="KW-0436">Ligase</keyword>
<dbReference type="GO" id="GO:0005524">
    <property type="term" value="F:ATP binding"/>
    <property type="evidence" value="ECO:0007669"/>
    <property type="project" value="UniProtKB-KW"/>
</dbReference>
<sequence length="700" mass="75336">MTASSYKTSFLSPVPVQKPPYSVQVTDAKPVEGETVPWRHYKAKNGLYTRPAEDVSTVFDLLKRSADKFGADPAVGSRKLICTHEELKKVSKVINGESQEVEKKWTYFEMSPYSYITYGEYYAWVLELASGLRKLGLKAEDRVHIFAATSAEWLAMAHACASQSMTMVTAYDTLGDAAVEHTLLQPKPKAIYIDPHLLKVVSGPLKKVTSIKYLIYNDATHQPIPDSQLEEFKNTHPDLTILPISALRSLGQSHPVDPVRPDPESLYGIMYTSGTSTTPKGVPLTHANVVAGVAGLLGSIEDCVSPSEVVLAYLPLAHIFELVVENLVLFIGATLGYGSPRTLADASMRNSVGDMRALRPTILLGVPQVWETLRKGVIAGVEAAGPAASALFWTVLRLKGFMVRHAIPGSGLLDGLVFGKVRHMCGDRLRFIVNGASGIAPATNTFLSMVLAPMLCGYGLTETGAQGAIGSPLQWDPDALGPPTCAVEVKLVSVPDLGYLTTDRPGPRGEVLIRGASVTSGYFEDPEETARALTPDGWLRTGDIGEITPEGRLRVVDRAKNVVKLLGGEYVALEKLEAVYRAGRAVQNLVICGDAAHPRPIAVVCPSEAGLREVATAAGVENFEEHAGKRDPKVLAAVLKDLQAVGREAGLVGIETISGVVLVDDEWTPASGLVTATQKLNRRALHEKYKAEIAACFGRD</sequence>
<evidence type="ECO:0000256" key="3">
    <source>
        <dbReference type="ARBA" id="ARBA00022741"/>
    </source>
</evidence>
<evidence type="ECO:0000259" key="5">
    <source>
        <dbReference type="Pfam" id="PF00501"/>
    </source>
</evidence>
<proteinExistence type="inferred from homology"/>
<comment type="similarity">
    <text evidence="1">Belongs to the ATP-dependent AMP-binding enzyme family.</text>
</comment>
<dbReference type="AlphaFoldDB" id="A0AA38S614"/>
<keyword evidence="4" id="KW-0067">ATP-binding</keyword>
<dbReference type="InterPro" id="IPR042099">
    <property type="entry name" value="ANL_N_sf"/>
</dbReference>
<evidence type="ECO:0000256" key="2">
    <source>
        <dbReference type="ARBA" id="ARBA00022598"/>
    </source>
</evidence>
<protein>
    <submittedName>
        <fullName evidence="6">Acetyl-CoA synthetase-like protein</fullName>
    </submittedName>
</protein>
<evidence type="ECO:0000313" key="7">
    <source>
        <dbReference type="Proteomes" id="UP001174694"/>
    </source>
</evidence>
<evidence type="ECO:0000256" key="4">
    <source>
        <dbReference type="ARBA" id="ARBA00022840"/>
    </source>
</evidence>
<feature type="domain" description="AMP-dependent synthetase/ligase" evidence="5">
    <location>
        <begin position="111"/>
        <end position="523"/>
    </location>
</feature>
<dbReference type="GO" id="GO:0005811">
    <property type="term" value="C:lipid droplet"/>
    <property type="evidence" value="ECO:0007669"/>
    <property type="project" value="TreeGrafter"/>
</dbReference>
<dbReference type="SUPFAM" id="SSF56801">
    <property type="entry name" value="Acetyl-CoA synthetase-like"/>
    <property type="match status" value="1"/>
</dbReference>
<dbReference type="EMBL" id="JANBVO010000006">
    <property type="protein sequence ID" value="KAJ9151314.1"/>
    <property type="molecule type" value="Genomic_DNA"/>
</dbReference>
<gene>
    <name evidence="6" type="ORF">NKR23_g3184</name>
</gene>
<dbReference type="Pfam" id="PF00501">
    <property type="entry name" value="AMP-binding"/>
    <property type="match status" value="1"/>
</dbReference>
<accession>A0AA38S614</accession>
<comment type="caution">
    <text evidence="6">The sequence shown here is derived from an EMBL/GenBank/DDBJ whole genome shotgun (WGS) entry which is preliminary data.</text>
</comment>
<dbReference type="InterPro" id="IPR000873">
    <property type="entry name" value="AMP-dep_synth/lig_dom"/>
</dbReference>
<dbReference type="GO" id="GO:0004467">
    <property type="term" value="F:long-chain fatty acid-CoA ligase activity"/>
    <property type="evidence" value="ECO:0007669"/>
    <property type="project" value="TreeGrafter"/>
</dbReference>
<dbReference type="GO" id="GO:0005886">
    <property type="term" value="C:plasma membrane"/>
    <property type="evidence" value="ECO:0007669"/>
    <property type="project" value="TreeGrafter"/>
</dbReference>
<organism evidence="6 7">
    <name type="scientific">Pleurostoma richardsiae</name>
    <dbReference type="NCBI Taxonomy" id="41990"/>
    <lineage>
        <taxon>Eukaryota</taxon>
        <taxon>Fungi</taxon>
        <taxon>Dikarya</taxon>
        <taxon>Ascomycota</taxon>
        <taxon>Pezizomycotina</taxon>
        <taxon>Sordariomycetes</taxon>
        <taxon>Sordariomycetidae</taxon>
        <taxon>Calosphaeriales</taxon>
        <taxon>Pleurostomataceae</taxon>
        <taxon>Pleurostoma</taxon>
    </lineage>
</organism>
<dbReference type="GO" id="GO:0005783">
    <property type="term" value="C:endoplasmic reticulum"/>
    <property type="evidence" value="ECO:0007669"/>
    <property type="project" value="TreeGrafter"/>
</dbReference>
<reference evidence="6" key="1">
    <citation type="submission" date="2022-07" db="EMBL/GenBank/DDBJ databases">
        <title>Fungi with potential for degradation of polypropylene.</title>
        <authorList>
            <person name="Gostincar C."/>
        </authorList>
    </citation>
    <scope>NUCLEOTIDE SEQUENCE</scope>
    <source>
        <strain evidence="6">EXF-13308</strain>
    </source>
</reference>
<dbReference type="Proteomes" id="UP001174694">
    <property type="component" value="Unassembled WGS sequence"/>
</dbReference>